<accession>A0A8J7QJQ0</accession>
<dbReference type="NCBIfam" id="TIGR04391">
    <property type="entry name" value="CcmD_alt_fam"/>
    <property type="match status" value="1"/>
</dbReference>
<sequence length="56" mass="6583">MESSSNHMFYLVAAYTLVWIMVSAYVLILSKRNQELKDQVKDFETRLRKQGVSIED</sequence>
<evidence type="ECO:0000256" key="1">
    <source>
        <dbReference type="SAM" id="Phobius"/>
    </source>
</evidence>
<feature type="transmembrane region" description="Helical" evidence="1">
    <location>
        <begin position="12"/>
        <end position="29"/>
    </location>
</feature>
<dbReference type="AlphaFoldDB" id="A0A8J7QJQ0"/>
<name>A0A8J7QJQ0_9BACT</name>
<protein>
    <submittedName>
        <fullName evidence="2">CcmD family protein</fullName>
    </submittedName>
</protein>
<keyword evidence="3" id="KW-1185">Reference proteome</keyword>
<reference evidence="2" key="1">
    <citation type="submission" date="2021-03" db="EMBL/GenBank/DDBJ databases">
        <authorList>
            <person name="Wang G."/>
        </authorList>
    </citation>
    <scope>NUCLEOTIDE SEQUENCE</scope>
    <source>
        <strain evidence="2">KCTC 12899</strain>
    </source>
</reference>
<dbReference type="InterPro" id="IPR030888">
    <property type="entry name" value="Put_ccm"/>
</dbReference>
<evidence type="ECO:0000313" key="2">
    <source>
        <dbReference type="EMBL" id="MBO1322136.1"/>
    </source>
</evidence>
<keyword evidence="1" id="KW-0472">Membrane</keyword>
<organism evidence="2 3">
    <name type="scientific">Acanthopleuribacter pedis</name>
    <dbReference type="NCBI Taxonomy" id="442870"/>
    <lineage>
        <taxon>Bacteria</taxon>
        <taxon>Pseudomonadati</taxon>
        <taxon>Acidobacteriota</taxon>
        <taxon>Holophagae</taxon>
        <taxon>Acanthopleuribacterales</taxon>
        <taxon>Acanthopleuribacteraceae</taxon>
        <taxon>Acanthopleuribacter</taxon>
    </lineage>
</organism>
<keyword evidence="1" id="KW-1133">Transmembrane helix</keyword>
<keyword evidence="1" id="KW-0812">Transmembrane</keyword>
<proteinExistence type="predicted"/>
<gene>
    <name evidence="2" type="ORF">J3U88_26915</name>
</gene>
<dbReference type="RefSeq" id="WP_207862109.1">
    <property type="nucleotide sequence ID" value="NZ_JAFREP010000032.1"/>
</dbReference>
<dbReference type="Proteomes" id="UP000664417">
    <property type="component" value="Unassembled WGS sequence"/>
</dbReference>
<evidence type="ECO:0000313" key="3">
    <source>
        <dbReference type="Proteomes" id="UP000664417"/>
    </source>
</evidence>
<comment type="caution">
    <text evidence="2">The sequence shown here is derived from an EMBL/GenBank/DDBJ whole genome shotgun (WGS) entry which is preliminary data.</text>
</comment>
<dbReference type="EMBL" id="JAFREP010000032">
    <property type="protein sequence ID" value="MBO1322136.1"/>
    <property type="molecule type" value="Genomic_DNA"/>
</dbReference>